<dbReference type="EMBL" id="JACHJS010000001">
    <property type="protein sequence ID" value="MBB4968004.1"/>
    <property type="molecule type" value="Genomic_DNA"/>
</dbReference>
<protein>
    <recommendedName>
        <fullName evidence="5">DUF3558 domain-containing protein</fullName>
    </recommendedName>
</protein>
<dbReference type="Pfam" id="PF12079">
    <property type="entry name" value="DUF3558"/>
    <property type="match status" value="1"/>
</dbReference>
<dbReference type="InterPro" id="IPR024520">
    <property type="entry name" value="DUF3558"/>
</dbReference>
<keyword evidence="4" id="KW-1185">Reference proteome</keyword>
<organism evidence="3 4">
    <name type="scientific">Saccharothrix violaceirubra</name>
    <dbReference type="NCBI Taxonomy" id="413306"/>
    <lineage>
        <taxon>Bacteria</taxon>
        <taxon>Bacillati</taxon>
        <taxon>Actinomycetota</taxon>
        <taxon>Actinomycetes</taxon>
        <taxon>Pseudonocardiales</taxon>
        <taxon>Pseudonocardiaceae</taxon>
        <taxon>Saccharothrix</taxon>
    </lineage>
</organism>
<dbReference type="AlphaFoldDB" id="A0A7W7T7I4"/>
<proteinExistence type="predicted"/>
<keyword evidence="2" id="KW-0732">Signal</keyword>
<feature type="signal peptide" evidence="2">
    <location>
        <begin position="1"/>
        <end position="23"/>
    </location>
</feature>
<sequence length="193" mass="20091">MNRIRMWLAVALAASALTGCAYSINGTPVPMAGGEAATSASTTSSSSGGAPKIAKQRTVAGVDPCKLLTADDLKPIGKLTKDPARKDDVIQESCQYVVDDGSAGGRSVVTALYQQYEQVRARQGKGHEEVVDGHSAWVYCDAGSGDMACTATIAVNKNRSVLVAMTTKTGVADQVLATMQPLMKAVLSRMPLA</sequence>
<feature type="compositionally biased region" description="Low complexity" evidence="1">
    <location>
        <begin position="33"/>
        <end position="50"/>
    </location>
</feature>
<feature type="chain" id="PRO_5031456539" description="DUF3558 domain-containing protein" evidence="2">
    <location>
        <begin position="24"/>
        <end position="193"/>
    </location>
</feature>
<comment type="caution">
    <text evidence="3">The sequence shown here is derived from an EMBL/GenBank/DDBJ whole genome shotgun (WGS) entry which is preliminary data.</text>
</comment>
<evidence type="ECO:0008006" key="5">
    <source>
        <dbReference type="Google" id="ProtNLM"/>
    </source>
</evidence>
<dbReference type="Proteomes" id="UP000542674">
    <property type="component" value="Unassembled WGS sequence"/>
</dbReference>
<name>A0A7W7T7I4_9PSEU</name>
<dbReference type="PROSITE" id="PS51257">
    <property type="entry name" value="PROKAR_LIPOPROTEIN"/>
    <property type="match status" value="1"/>
</dbReference>
<evidence type="ECO:0000313" key="3">
    <source>
        <dbReference type="EMBL" id="MBB4968004.1"/>
    </source>
</evidence>
<accession>A0A7W7T7I4</accession>
<reference evidence="3 4" key="1">
    <citation type="submission" date="2020-08" db="EMBL/GenBank/DDBJ databases">
        <title>Sequencing the genomes of 1000 actinobacteria strains.</title>
        <authorList>
            <person name="Klenk H.-P."/>
        </authorList>
    </citation>
    <scope>NUCLEOTIDE SEQUENCE [LARGE SCALE GENOMIC DNA]</scope>
    <source>
        <strain evidence="3 4">DSM 45084</strain>
    </source>
</reference>
<evidence type="ECO:0000256" key="2">
    <source>
        <dbReference type="SAM" id="SignalP"/>
    </source>
</evidence>
<evidence type="ECO:0000313" key="4">
    <source>
        <dbReference type="Proteomes" id="UP000542674"/>
    </source>
</evidence>
<dbReference type="RefSeq" id="WP_184673158.1">
    <property type="nucleotide sequence ID" value="NZ_BAABAI010000041.1"/>
</dbReference>
<feature type="region of interest" description="Disordered" evidence="1">
    <location>
        <begin position="33"/>
        <end position="54"/>
    </location>
</feature>
<gene>
    <name evidence="3" type="ORF">F4559_005363</name>
</gene>
<evidence type="ECO:0000256" key="1">
    <source>
        <dbReference type="SAM" id="MobiDB-lite"/>
    </source>
</evidence>